<dbReference type="SUPFAM" id="SSF57850">
    <property type="entry name" value="RING/U-box"/>
    <property type="match status" value="1"/>
</dbReference>
<dbReference type="PROSITE" id="PS50089">
    <property type="entry name" value="ZF_RING_2"/>
    <property type="match status" value="1"/>
</dbReference>
<dbReference type="SMART" id="SM00184">
    <property type="entry name" value="RING"/>
    <property type="match status" value="1"/>
</dbReference>
<dbReference type="GO" id="GO:0008270">
    <property type="term" value="F:zinc ion binding"/>
    <property type="evidence" value="ECO:0007669"/>
    <property type="project" value="UniProtKB-KW"/>
</dbReference>
<feature type="compositionally biased region" description="Polar residues" evidence="2">
    <location>
        <begin position="31"/>
        <end position="43"/>
    </location>
</feature>
<dbReference type="eggNOG" id="KOG3519">
    <property type="taxonomic scope" value="Eukaryota"/>
</dbReference>
<dbReference type="Gene3D" id="3.40.50.410">
    <property type="entry name" value="von Willebrand factor, type A domain"/>
    <property type="match status" value="1"/>
</dbReference>
<comment type="caution">
    <text evidence="5">The sequence shown here is derived from an EMBL/GenBank/DDBJ whole genome shotgun (WGS) entry which is preliminary data.</text>
</comment>
<dbReference type="PROSITE" id="PS50234">
    <property type="entry name" value="VWFA"/>
    <property type="match status" value="1"/>
</dbReference>
<feature type="compositionally biased region" description="Low complexity" evidence="2">
    <location>
        <begin position="71"/>
        <end position="88"/>
    </location>
</feature>
<dbReference type="OMA" id="SEAHWAQ"/>
<dbReference type="GO" id="GO:0005085">
    <property type="term" value="F:guanyl-nucleotide exchange factor activity"/>
    <property type="evidence" value="ECO:0007669"/>
    <property type="project" value="InterPro"/>
</dbReference>
<dbReference type="InParanoid" id="G4TIK6"/>
<proteinExistence type="predicted"/>
<feature type="compositionally biased region" description="Basic and acidic residues" evidence="2">
    <location>
        <begin position="348"/>
        <end position="361"/>
    </location>
</feature>
<feature type="compositionally biased region" description="Polar residues" evidence="2">
    <location>
        <begin position="212"/>
        <end position="222"/>
    </location>
</feature>
<reference evidence="5 6" key="1">
    <citation type="journal article" date="2011" name="PLoS Pathog.">
        <title>Endophytic Life Strategies Decoded by Genome and Transcriptome Analyses of the Mutualistic Root Symbiont Piriformospora indica.</title>
        <authorList>
            <person name="Zuccaro A."/>
            <person name="Lahrmann U."/>
            <person name="Guldener U."/>
            <person name="Langen G."/>
            <person name="Pfiffi S."/>
            <person name="Biedenkopf D."/>
            <person name="Wong P."/>
            <person name="Samans B."/>
            <person name="Grimm C."/>
            <person name="Basiewicz M."/>
            <person name="Murat C."/>
            <person name="Martin F."/>
            <person name="Kogel K.H."/>
        </authorList>
    </citation>
    <scope>NUCLEOTIDE SEQUENCE [LARGE SCALE GENOMIC DNA]</scope>
    <source>
        <strain evidence="5 6">DSM 11827</strain>
    </source>
</reference>
<evidence type="ECO:0000313" key="6">
    <source>
        <dbReference type="Proteomes" id="UP000007148"/>
    </source>
</evidence>
<feature type="region of interest" description="Disordered" evidence="2">
    <location>
        <begin position="555"/>
        <end position="649"/>
    </location>
</feature>
<dbReference type="InterPro" id="IPR013083">
    <property type="entry name" value="Znf_RING/FYVE/PHD"/>
</dbReference>
<evidence type="ECO:0000313" key="5">
    <source>
        <dbReference type="EMBL" id="CCA71149.1"/>
    </source>
</evidence>
<dbReference type="OrthoDB" id="299997at2759"/>
<feature type="region of interest" description="Disordered" evidence="2">
    <location>
        <begin position="1"/>
        <end position="59"/>
    </location>
</feature>
<evidence type="ECO:0008006" key="7">
    <source>
        <dbReference type="Google" id="ProtNLM"/>
    </source>
</evidence>
<dbReference type="EMBL" id="CAFZ01000108">
    <property type="protein sequence ID" value="CCA71149.1"/>
    <property type="molecule type" value="Genomic_DNA"/>
</dbReference>
<dbReference type="SUPFAM" id="SSF53300">
    <property type="entry name" value="vWA-like"/>
    <property type="match status" value="1"/>
</dbReference>
<dbReference type="InterPro" id="IPR011993">
    <property type="entry name" value="PH-like_dom_sf"/>
</dbReference>
<evidence type="ECO:0000259" key="4">
    <source>
        <dbReference type="PROSITE" id="PS50234"/>
    </source>
</evidence>
<organism evidence="5 6">
    <name type="scientific">Serendipita indica (strain DSM 11827)</name>
    <name type="common">Root endophyte fungus</name>
    <name type="synonym">Piriformospora indica</name>
    <dbReference type="NCBI Taxonomy" id="1109443"/>
    <lineage>
        <taxon>Eukaryota</taxon>
        <taxon>Fungi</taxon>
        <taxon>Dikarya</taxon>
        <taxon>Basidiomycota</taxon>
        <taxon>Agaricomycotina</taxon>
        <taxon>Agaricomycetes</taxon>
        <taxon>Sebacinales</taxon>
        <taxon>Serendipitaceae</taxon>
        <taxon>Serendipita</taxon>
    </lineage>
</organism>
<dbReference type="PANTHER" id="PTHR10579:SF43">
    <property type="entry name" value="ZINC FINGER (C3HC4-TYPE RING FINGER) FAMILY PROTEIN"/>
    <property type="match status" value="1"/>
</dbReference>
<dbReference type="CDD" id="cd13246">
    <property type="entry name" value="PH_Scd1"/>
    <property type="match status" value="1"/>
</dbReference>
<keyword evidence="1" id="KW-0863">Zinc-finger</keyword>
<gene>
    <name evidence="5" type="ORF">PIIN_05084</name>
</gene>
<protein>
    <recommendedName>
        <fullName evidence="7">RING-type domain-containing protein</fullName>
    </recommendedName>
</protein>
<keyword evidence="1" id="KW-0479">Metal-binding</keyword>
<name>G4TIK6_SERID</name>
<dbReference type="InterPro" id="IPR033511">
    <property type="entry name" value="Cdc24/Scd1_PH_dom"/>
</dbReference>
<feature type="region of interest" description="Disordered" evidence="2">
    <location>
        <begin position="308"/>
        <end position="406"/>
    </location>
</feature>
<sequence>MSFDPPSSSSSSSNPFSRLFHHKPKPASSLKYISTSKQHQLSDNPFHRPPSAASGYASSYASEATFRTGNSASTTAAYPSSSSSSAASIVHHPPSPLMNSHDIDGDEGECPVCLEPLSFSFRLPGEKPHIVPECGHALHEACFSAVYGPLPTRNPAGGVLPRKSSLGVCGVCRRPMKVSDGDTGKSNKLAALTGIGDQAAPPSFARGAQPGTMRSQASSHPSQRGRDTPSAVFDPTEDDPVEKDHHHHHQAAGHVQVVAPSITVRSEFATINRSNQPVQPLTCIVVVELPSKRAAGAPIDQADTFRSIVPPSAGMNPDEGVYGGYHQGYQPSHISRKPSVESGTYASYRDRDSDNTVRRDGATSSQEGGYGGYPQSSSNANTNSYSTNNTASYNSGSSSSGADSPFHSITEDLRQRVADWKGHPMSGLGPLQMFDILSVRRDVLVREFYVYLFKEAIICVLEEKKKSLGRLLSPVGSESNSINSSTFSGNKGVLRLKGRIYIRHIKQVHDTSSAGELSLTIDMEDERLESFILIFRDRATLESWRSNISNLVATFQQGGGSAGGSTASSGRGTGENMSSNGSTVGPSGGSRSGHELDEFGGTAPLALNNGPGALPKGVSAKAARMLSGSTTGSDSSQPDSLGMNGRSVASSNTSGVGGYGFGSNLSKIPSEEHLGYPGSPAAMGMESRTITPHVAASASNSLQPLPHPPLDLILVISVPPSSSSAQAYSTHLSPATAQLKVRVIKNTLDFVLAQLGQRDRLSLVTFEVGTGGRVRKSPFLCPGKLGSKKRLQRFIDGIVGPEDPPRGHDYDDEFLVRHANEEKTDVVTAVNHGLDVVLQRKGKNSVSGMVLVSDAADSTRRAQMDLVLARAEAANVPIHSFGYGRSHDPASLWLISNHTSGTYTFVRDWYDLRDCLAGCLGGMMSIALLSMKLHMKIVDANRFRIRKVSGGPNAIVAQDGKDVHIEVGELRYGERKEMLVELELDNNMDIMRMNALMAGAGSGGIPSNNEPLQSRNGGMMNATDAFVARMGLDISGDSPNLMDGMMDRMIDEVPVFEVDGSFFDPVAAKQVTRLAHPVLLTVTLMPVQQRPSQSPSQQPVSDALIVRRRMELLTSDMVTRALVLVSRKNYPQAQRLLAETRRILHTLLQSVSQQLPPPTAGGVPQARNRKEMLTFSAVRALQAMLQDLQALIDALDENVDMFAHDQRNFGAQQAMILRDQKSWSKRSAVERLFWTVDNSIELVGRSVDWVGRD</sequence>
<feature type="region of interest" description="Disordered" evidence="2">
    <location>
        <begin position="71"/>
        <end position="103"/>
    </location>
</feature>
<keyword evidence="1" id="KW-0862">Zinc</keyword>
<dbReference type="AlphaFoldDB" id="G4TIK6"/>
<feature type="domain" description="RING-type" evidence="3">
    <location>
        <begin position="110"/>
        <end position="173"/>
    </location>
</feature>
<feature type="compositionally biased region" description="Polar residues" evidence="2">
    <location>
        <begin position="627"/>
        <end position="639"/>
    </location>
</feature>
<evidence type="ECO:0000259" key="3">
    <source>
        <dbReference type="PROSITE" id="PS50089"/>
    </source>
</evidence>
<feature type="region of interest" description="Disordered" evidence="2">
    <location>
        <begin position="195"/>
        <end position="258"/>
    </location>
</feature>
<dbReference type="Pfam" id="PF15411">
    <property type="entry name" value="PH_10"/>
    <property type="match status" value="1"/>
</dbReference>
<evidence type="ECO:0000256" key="2">
    <source>
        <dbReference type="SAM" id="MobiDB-lite"/>
    </source>
</evidence>
<dbReference type="PANTHER" id="PTHR10579">
    <property type="entry name" value="CALCIUM-ACTIVATED CHLORIDE CHANNEL REGULATOR"/>
    <property type="match status" value="1"/>
</dbReference>
<dbReference type="HOGENOM" id="CLU_003080_0_0_1"/>
<dbReference type="Gene3D" id="3.30.40.10">
    <property type="entry name" value="Zinc/RING finger domain, C3HC4 (zinc finger)"/>
    <property type="match status" value="1"/>
</dbReference>
<feature type="compositionally biased region" description="Low complexity" evidence="2">
    <location>
        <begin position="1"/>
        <end position="17"/>
    </location>
</feature>
<feature type="compositionally biased region" description="Polar residues" evidence="2">
    <location>
        <begin position="575"/>
        <end position="585"/>
    </location>
</feature>
<dbReference type="InterPro" id="IPR036465">
    <property type="entry name" value="vWFA_dom_sf"/>
</dbReference>
<accession>G4TIK6</accession>
<keyword evidence="6" id="KW-1185">Reference proteome</keyword>
<feature type="domain" description="VWFA" evidence="4">
    <location>
        <begin position="711"/>
        <end position="920"/>
    </location>
</feature>
<evidence type="ECO:0000256" key="1">
    <source>
        <dbReference type="PROSITE-ProRule" id="PRU00175"/>
    </source>
</evidence>
<feature type="compositionally biased region" description="Low complexity" evidence="2">
    <location>
        <begin position="376"/>
        <end position="402"/>
    </location>
</feature>
<dbReference type="STRING" id="1109443.G4TIK6"/>
<dbReference type="InterPro" id="IPR001841">
    <property type="entry name" value="Znf_RING"/>
</dbReference>
<dbReference type="InterPro" id="IPR051266">
    <property type="entry name" value="CLCR"/>
</dbReference>
<dbReference type="Gene3D" id="2.30.29.30">
    <property type="entry name" value="Pleckstrin-homology domain (PH domain)/Phosphotyrosine-binding domain (PTB)"/>
    <property type="match status" value="1"/>
</dbReference>
<dbReference type="Proteomes" id="UP000007148">
    <property type="component" value="Unassembled WGS sequence"/>
</dbReference>
<dbReference type="InterPro" id="IPR002035">
    <property type="entry name" value="VWF_A"/>
</dbReference>